<evidence type="ECO:0000313" key="1">
    <source>
        <dbReference type="EnsemblMetazoa" id="Aqu2.1.18851_001"/>
    </source>
</evidence>
<organism evidence="1">
    <name type="scientific">Amphimedon queenslandica</name>
    <name type="common">Sponge</name>
    <dbReference type="NCBI Taxonomy" id="400682"/>
    <lineage>
        <taxon>Eukaryota</taxon>
        <taxon>Metazoa</taxon>
        <taxon>Porifera</taxon>
        <taxon>Demospongiae</taxon>
        <taxon>Heteroscleromorpha</taxon>
        <taxon>Haplosclerida</taxon>
        <taxon>Niphatidae</taxon>
        <taxon>Amphimedon</taxon>
    </lineage>
</organism>
<sequence length="152" mass="16900">MSHKNLVTELHETFTVSSPNSKEGGRPNRRHVIVTPGIPEHCQAQEAKLAEPQQFNGQVHVHVQSQVLPQGTPAAVVADPKNELSYLKPSGEETKQFDVSTKAVTGCLLKGFYYHNQPQVVCGAITEYSNKEAKTVYSLQDKRVYYDGYSIK</sequence>
<proteinExistence type="predicted"/>
<reference evidence="1" key="1">
    <citation type="submission" date="2017-05" db="UniProtKB">
        <authorList>
            <consortium name="EnsemblMetazoa"/>
        </authorList>
    </citation>
    <scope>IDENTIFICATION</scope>
</reference>
<dbReference type="InParanoid" id="A0A1X7TUD7"/>
<name>A0A1X7TUD7_AMPQE</name>
<protein>
    <submittedName>
        <fullName evidence="1">Uncharacterized protein</fullName>
    </submittedName>
</protein>
<dbReference type="EnsemblMetazoa" id="Aqu2.1.18851_001">
    <property type="protein sequence ID" value="Aqu2.1.18851_001"/>
    <property type="gene ID" value="Aqu2.1.18851"/>
</dbReference>
<accession>A0A1X7TUD7</accession>
<dbReference type="AlphaFoldDB" id="A0A1X7TUD7"/>